<evidence type="ECO:0000256" key="5">
    <source>
        <dbReference type="ARBA" id="ARBA00023014"/>
    </source>
</evidence>
<dbReference type="KEGG" id="ptaw:DW352_11865"/>
<gene>
    <name evidence="7" type="ORF">DW352_11865</name>
</gene>
<dbReference type="AlphaFoldDB" id="A0A345ZW54"/>
<dbReference type="InterPro" id="IPR015881">
    <property type="entry name" value="ARHD_Rieske_2Fe_2S"/>
</dbReference>
<dbReference type="Proteomes" id="UP000254889">
    <property type="component" value="Chromosome"/>
</dbReference>
<accession>A0A345ZW54</accession>
<dbReference type="InterPro" id="IPR050584">
    <property type="entry name" value="Cholesterol_7-desaturase"/>
</dbReference>
<organism evidence="7 8">
    <name type="scientific">Pseudolabrys taiwanensis</name>
    <dbReference type="NCBI Taxonomy" id="331696"/>
    <lineage>
        <taxon>Bacteria</taxon>
        <taxon>Pseudomonadati</taxon>
        <taxon>Pseudomonadota</taxon>
        <taxon>Alphaproteobacteria</taxon>
        <taxon>Hyphomicrobiales</taxon>
        <taxon>Xanthobacteraceae</taxon>
        <taxon>Pseudolabrys</taxon>
    </lineage>
</organism>
<evidence type="ECO:0000256" key="2">
    <source>
        <dbReference type="ARBA" id="ARBA00022723"/>
    </source>
</evidence>
<dbReference type="PANTHER" id="PTHR21266">
    <property type="entry name" value="IRON-SULFUR DOMAIN CONTAINING PROTEIN"/>
    <property type="match status" value="1"/>
</dbReference>
<keyword evidence="1" id="KW-0001">2Fe-2S</keyword>
<dbReference type="Pfam" id="PF00355">
    <property type="entry name" value="Rieske"/>
    <property type="match status" value="1"/>
</dbReference>
<sequence>MLKKEQNDLLTQTGPGTPGGRLFRSYWLPALLASELPENDCPPVRVKLLSERLIAFRDSKGRYGLMDEFCAHRGVSLWFGRNEEDGLRCPYHGWKYDYTGQCIEVPSEPEESGFCNKIKLNSYPLIERGGVLWTYMGPPEKRPPLPEWEFANVPPEQSFTSKRIQESNWLQAMEGGIDSSHVSFLHRGDLNSDPLFKGAKANRYNLNDSRPVFEVVESAGGLFIGARRNADNGHYYWRITQWVMPSFTMIAPRGNHPVHGHFWIPIDDENCWTWSFDYHPTRALTEEERRAMEEGKGIHVKYVPGTFRPLANKDNDYLIDRAAQKAGKTYSGVEGIAMQDASLQESMGPVVDRTKENLVSTDNGIIMARHRLLRATKALIDKDVSPPGVEAVHQQVRSAAVVLPPDKPFVEAAKEALMVRVGTAHASV</sequence>
<evidence type="ECO:0000256" key="4">
    <source>
        <dbReference type="ARBA" id="ARBA00023004"/>
    </source>
</evidence>
<dbReference type="PROSITE" id="PS51296">
    <property type="entry name" value="RIESKE"/>
    <property type="match status" value="1"/>
</dbReference>
<evidence type="ECO:0000256" key="3">
    <source>
        <dbReference type="ARBA" id="ARBA00023002"/>
    </source>
</evidence>
<evidence type="ECO:0000313" key="8">
    <source>
        <dbReference type="Proteomes" id="UP000254889"/>
    </source>
</evidence>
<dbReference type="Pfam" id="PF19301">
    <property type="entry name" value="LigXa_C"/>
    <property type="match status" value="1"/>
</dbReference>
<reference evidence="7 8" key="1">
    <citation type="submission" date="2018-07" db="EMBL/GenBank/DDBJ databases">
        <authorList>
            <person name="Quirk P.G."/>
            <person name="Krulwich T.A."/>
        </authorList>
    </citation>
    <scope>NUCLEOTIDE SEQUENCE [LARGE SCALE GENOMIC DNA]</scope>
    <source>
        <strain evidence="7 8">CC-BB4</strain>
    </source>
</reference>
<keyword evidence="2" id="KW-0479">Metal-binding</keyword>
<dbReference type="InterPro" id="IPR045623">
    <property type="entry name" value="LigXa_C"/>
</dbReference>
<dbReference type="InterPro" id="IPR036922">
    <property type="entry name" value="Rieske_2Fe-2S_sf"/>
</dbReference>
<dbReference type="OrthoDB" id="9800776at2"/>
<name>A0A345ZW54_9HYPH</name>
<dbReference type="RefSeq" id="WP_115691487.1">
    <property type="nucleotide sequence ID" value="NZ_CP031417.1"/>
</dbReference>
<evidence type="ECO:0000256" key="1">
    <source>
        <dbReference type="ARBA" id="ARBA00022714"/>
    </source>
</evidence>
<keyword evidence="3" id="KW-0560">Oxidoreductase</keyword>
<dbReference type="GO" id="GO:0051537">
    <property type="term" value="F:2 iron, 2 sulfur cluster binding"/>
    <property type="evidence" value="ECO:0007669"/>
    <property type="project" value="UniProtKB-KW"/>
</dbReference>
<dbReference type="CDD" id="cd03479">
    <property type="entry name" value="Rieske_RO_Alpha_PhDO_like"/>
    <property type="match status" value="1"/>
</dbReference>
<dbReference type="PROSITE" id="PS00570">
    <property type="entry name" value="RING_HYDROXYL_ALPHA"/>
    <property type="match status" value="1"/>
</dbReference>
<dbReference type="SUPFAM" id="SSF55961">
    <property type="entry name" value="Bet v1-like"/>
    <property type="match status" value="1"/>
</dbReference>
<proteinExistence type="predicted"/>
<dbReference type="Gene3D" id="2.102.10.10">
    <property type="entry name" value="Rieske [2Fe-2S] iron-sulphur domain"/>
    <property type="match status" value="1"/>
</dbReference>
<dbReference type="CDD" id="cd08878">
    <property type="entry name" value="RHO_alpha_C_DMO-like"/>
    <property type="match status" value="1"/>
</dbReference>
<evidence type="ECO:0000259" key="6">
    <source>
        <dbReference type="PROSITE" id="PS51296"/>
    </source>
</evidence>
<keyword evidence="8" id="KW-1185">Reference proteome</keyword>
<dbReference type="EMBL" id="CP031417">
    <property type="protein sequence ID" value="AXK81151.1"/>
    <property type="molecule type" value="Genomic_DNA"/>
</dbReference>
<keyword evidence="5" id="KW-0411">Iron-sulfur</keyword>
<feature type="domain" description="Rieske" evidence="6">
    <location>
        <begin position="27"/>
        <end position="134"/>
    </location>
</feature>
<keyword evidence="4" id="KW-0408">Iron</keyword>
<evidence type="ECO:0000313" key="7">
    <source>
        <dbReference type="EMBL" id="AXK81151.1"/>
    </source>
</evidence>
<keyword evidence="7" id="KW-0223">Dioxygenase</keyword>
<dbReference type="SUPFAM" id="SSF50022">
    <property type="entry name" value="ISP domain"/>
    <property type="match status" value="1"/>
</dbReference>
<dbReference type="GO" id="GO:0051213">
    <property type="term" value="F:dioxygenase activity"/>
    <property type="evidence" value="ECO:0007669"/>
    <property type="project" value="UniProtKB-KW"/>
</dbReference>
<dbReference type="GO" id="GO:0005506">
    <property type="term" value="F:iron ion binding"/>
    <property type="evidence" value="ECO:0007669"/>
    <property type="project" value="InterPro"/>
</dbReference>
<dbReference type="InterPro" id="IPR017941">
    <property type="entry name" value="Rieske_2Fe-2S"/>
</dbReference>
<dbReference type="PANTHER" id="PTHR21266:SF59">
    <property type="entry name" value="BLR4922 PROTEIN"/>
    <property type="match status" value="1"/>
</dbReference>
<protein>
    <submittedName>
        <fullName evidence="7">Aromatic ring-hydroxylating dioxygenase subunit alpha</fullName>
    </submittedName>
</protein>
<dbReference type="Gene3D" id="3.90.380.10">
    <property type="entry name" value="Naphthalene 1,2-dioxygenase Alpha Subunit, Chain A, domain 1"/>
    <property type="match status" value="1"/>
</dbReference>